<dbReference type="GO" id="GO:0005506">
    <property type="term" value="F:iron ion binding"/>
    <property type="evidence" value="ECO:0007669"/>
    <property type="project" value="InterPro"/>
</dbReference>
<organism evidence="8 9">
    <name type="scientific">[Clostridium] citroniae WAL-19142</name>
    <dbReference type="NCBI Taxonomy" id="742734"/>
    <lineage>
        <taxon>Bacteria</taxon>
        <taxon>Bacillati</taxon>
        <taxon>Bacillota</taxon>
        <taxon>Clostridia</taxon>
        <taxon>Lachnospirales</taxon>
        <taxon>Lachnospiraceae</taxon>
        <taxon>Enterocloster</taxon>
    </lineage>
</organism>
<evidence type="ECO:0000256" key="4">
    <source>
        <dbReference type="ARBA" id="ARBA00022982"/>
    </source>
</evidence>
<dbReference type="CDD" id="cd00730">
    <property type="entry name" value="rubredoxin"/>
    <property type="match status" value="1"/>
</dbReference>
<feature type="region of interest" description="Disordered" evidence="6">
    <location>
        <begin position="55"/>
        <end position="95"/>
    </location>
</feature>
<feature type="compositionally biased region" description="Basic and acidic residues" evidence="6">
    <location>
        <begin position="65"/>
        <end position="74"/>
    </location>
</feature>
<dbReference type="InterPro" id="IPR050526">
    <property type="entry name" value="Rubredoxin_ET"/>
</dbReference>
<dbReference type="InterPro" id="IPR048574">
    <property type="entry name" value="RUBY_RBDX"/>
</dbReference>
<keyword evidence="5" id="KW-0408">Iron</keyword>
<reference evidence="8 9" key="1">
    <citation type="submission" date="2011-04" db="EMBL/GenBank/DDBJ databases">
        <title>The Genome Sequence of Clostridium citroniae WAL-19142.</title>
        <authorList>
            <consortium name="The Broad Institute Genome Sequencing Platform"/>
            <person name="Earl A."/>
            <person name="Ward D."/>
            <person name="Feldgarden M."/>
            <person name="Gevers D."/>
            <person name="Warren Y.A."/>
            <person name="Tyrrell K.L."/>
            <person name="Citron D.M."/>
            <person name="Goldstein E.J."/>
            <person name="Daigneault M."/>
            <person name="Allen-Vercoe E."/>
            <person name="Young S.K."/>
            <person name="Zeng Q."/>
            <person name="Gargeya S."/>
            <person name="Fitzgerald M."/>
            <person name="Haas B."/>
            <person name="Abouelleil A."/>
            <person name="Alvarado L."/>
            <person name="Arachchi H.M."/>
            <person name="Berlin A."/>
            <person name="Brown A."/>
            <person name="Chapman S.B."/>
            <person name="Chen Z."/>
            <person name="Dunbar C."/>
            <person name="Freedman E."/>
            <person name="Gearin G."/>
            <person name="Gellesch M."/>
            <person name="Goldberg J."/>
            <person name="Griggs A."/>
            <person name="Gujja S."/>
            <person name="Heilman E.R."/>
            <person name="Heiman D."/>
            <person name="Howarth C."/>
            <person name="Larson L."/>
            <person name="Lui A."/>
            <person name="MacDonald P.J."/>
            <person name="Mehta T."/>
            <person name="Montmayeur A."/>
            <person name="Murphy C."/>
            <person name="Neiman D."/>
            <person name="Pearson M."/>
            <person name="Priest M."/>
            <person name="Roberts A."/>
            <person name="Saif S."/>
            <person name="Shea T."/>
            <person name="Shenoy N."/>
            <person name="Sisk P."/>
            <person name="Stolte C."/>
            <person name="Sykes S."/>
            <person name="White J."/>
            <person name="Yandava C."/>
            <person name="Wortman J."/>
            <person name="Nusbaum C."/>
            <person name="Birren B."/>
        </authorList>
    </citation>
    <scope>NUCLEOTIDE SEQUENCE [LARGE SCALE GENOMIC DNA]</scope>
    <source>
        <strain evidence="8 9">WAL-19142</strain>
    </source>
</reference>
<evidence type="ECO:0000256" key="6">
    <source>
        <dbReference type="SAM" id="MobiDB-lite"/>
    </source>
</evidence>
<keyword evidence="3" id="KW-0479">Metal-binding</keyword>
<dbReference type="InterPro" id="IPR024934">
    <property type="entry name" value="Rubredoxin-like_dom"/>
</dbReference>
<dbReference type="GO" id="GO:0043448">
    <property type="term" value="P:alkane catabolic process"/>
    <property type="evidence" value="ECO:0007669"/>
    <property type="project" value="TreeGrafter"/>
</dbReference>
<dbReference type="PATRIC" id="fig|742734.4.peg.1749"/>
<dbReference type="SUPFAM" id="SSF57802">
    <property type="entry name" value="Rubredoxin-like"/>
    <property type="match status" value="2"/>
</dbReference>
<keyword evidence="4" id="KW-0249">Electron transport</keyword>
<evidence type="ECO:0000256" key="5">
    <source>
        <dbReference type="ARBA" id="ARBA00023004"/>
    </source>
</evidence>
<dbReference type="GO" id="GO:0009055">
    <property type="term" value="F:electron transfer activity"/>
    <property type="evidence" value="ECO:0007669"/>
    <property type="project" value="TreeGrafter"/>
</dbReference>
<dbReference type="Pfam" id="PF00301">
    <property type="entry name" value="Rubredoxin"/>
    <property type="match status" value="1"/>
</dbReference>
<dbReference type="OrthoDB" id="9758182at2"/>
<evidence type="ECO:0000256" key="2">
    <source>
        <dbReference type="ARBA" id="ARBA00022448"/>
    </source>
</evidence>
<feature type="domain" description="Rubredoxin-like" evidence="7">
    <location>
        <begin position="1"/>
        <end position="52"/>
    </location>
</feature>
<dbReference type="Pfam" id="PF21349">
    <property type="entry name" value="RUBY_RBDX"/>
    <property type="match status" value="1"/>
</dbReference>
<keyword evidence="2" id="KW-0813">Transport</keyword>
<evidence type="ECO:0000313" key="8">
    <source>
        <dbReference type="EMBL" id="KMW21527.1"/>
    </source>
</evidence>
<accession>A0A0J9C8Q4</accession>
<dbReference type="PROSITE" id="PS50903">
    <property type="entry name" value="RUBREDOXIN_LIKE"/>
    <property type="match status" value="1"/>
</dbReference>
<gene>
    <name evidence="8" type="ORF">HMPREF9470_01632</name>
</gene>
<dbReference type="AlphaFoldDB" id="A0A0J9C8Q4"/>
<proteinExistence type="predicted"/>
<dbReference type="Gene3D" id="2.20.28.10">
    <property type="match status" value="2"/>
</dbReference>
<evidence type="ECO:0000256" key="1">
    <source>
        <dbReference type="ARBA" id="ARBA00001965"/>
    </source>
</evidence>
<evidence type="ECO:0000313" key="9">
    <source>
        <dbReference type="Proteomes" id="UP000037392"/>
    </source>
</evidence>
<comment type="caution">
    <text evidence="8">The sequence shown here is derived from an EMBL/GenBank/DDBJ whole genome shotgun (WGS) entry which is preliminary data.</text>
</comment>
<dbReference type="Proteomes" id="UP000037392">
    <property type="component" value="Unassembled WGS sequence"/>
</dbReference>
<sequence>MKKFVCGICGFIYDEAAGIPASGIAPGTRWEELPGGWVCPWCGAAKEMFREQVLPEAEQAGEKSSGPDKAEQAGEKSSGPDKAGPAGEEEDLRELTPGEMSALCSNLARGCEKQYLKEEALLFTRLAGYFKDKTLADGGGDVKALKAMTEYDLDTAFPSADQAAGGETDRGALRALVWSRKVTAMMDSLLARYEREGSGFLEHTNVYVCDICGFIYVGDTPPDICPVCRVPSWKMSKVERRSQA</sequence>
<evidence type="ECO:0000256" key="3">
    <source>
        <dbReference type="ARBA" id="ARBA00022723"/>
    </source>
</evidence>
<protein>
    <recommendedName>
        <fullName evidence="7">Rubredoxin-like domain-containing protein</fullName>
    </recommendedName>
</protein>
<dbReference type="PRINTS" id="PR00163">
    <property type="entry name" value="RUBREDOXIN"/>
</dbReference>
<dbReference type="InterPro" id="IPR024935">
    <property type="entry name" value="Rubredoxin_dom"/>
</dbReference>
<name>A0A0J9C8Q4_9FIRM</name>
<evidence type="ECO:0000259" key="7">
    <source>
        <dbReference type="PROSITE" id="PS50903"/>
    </source>
</evidence>
<dbReference type="PANTHER" id="PTHR47627">
    <property type="entry name" value="RUBREDOXIN"/>
    <property type="match status" value="1"/>
</dbReference>
<dbReference type="EMBL" id="ADLK01000015">
    <property type="protein sequence ID" value="KMW21527.1"/>
    <property type="molecule type" value="Genomic_DNA"/>
</dbReference>
<dbReference type="PANTHER" id="PTHR47627:SF1">
    <property type="entry name" value="RUBREDOXIN-1-RELATED"/>
    <property type="match status" value="1"/>
</dbReference>
<dbReference type="FunFam" id="2.20.28.10:FF:000001">
    <property type="entry name" value="Rubredoxin"/>
    <property type="match status" value="1"/>
</dbReference>
<comment type="cofactor">
    <cofactor evidence="1">
        <name>Fe(3+)</name>
        <dbReference type="ChEBI" id="CHEBI:29034"/>
    </cofactor>
</comment>